<dbReference type="RefSeq" id="WP_144867878.1">
    <property type="nucleotide sequence ID" value="NZ_LR213839.1"/>
</dbReference>
<evidence type="ECO:0000313" key="2">
    <source>
        <dbReference type="Proteomes" id="UP000320055"/>
    </source>
</evidence>
<accession>A0A563W4D6</accession>
<proteinExistence type="predicted"/>
<organism evidence="1 2">
    <name type="scientific">Hyella patelloides LEGE 07179</name>
    <dbReference type="NCBI Taxonomy" id="945734"/>
    <lineage>
        <taxon>Bacteria</taxon>
        <taxon>Bacillati</taxon>
        <taxon>Cyanobacteriota</taxon>
        <taxon>Cyanophyceae</taxon>
        <taxon>Pleurocapsales</taxon>
        <taxon>Hyellaceae</taxon>
        <taxon>Hyella</taxon>
    </lineage>
</organism>
<keyword evidence="2" id="KW-1185">Reference proteome</keyword>
<dbReference type="AlphaFoldDB" id="A0A563W4D6"/>
<evidence type="ECO:0000313" key="1">
    <source>
        <dbReference type="EMBL" id="VEP18544.1"/>
    </source>
</evidence>
<name>A0A563W4D6_9CYAN</name>
<dbReference type="Proteomes" id="UP000320055">
    <property type="component" value="Unassembled WGS sequence"/>
</dbReference>
<dbReference type="EMBL" id="CAACVJ010000689">
    <property type="protein sequence ID" value="VEP18544.1"/>
    <property type="molecule type" value="Genomic_DNA"/>
</dbReference>
<protein>
    <submittedName>
        <fullName evidence="1">Uncharacterized protein</fullName>
    </submittedName>
</protein>
<gene>
    <name evidence="1" type="ORF">H1P_810006</name>
</gene>
<sequence length="74" mass="8498">MSPKDASFCSTIQIIEKNYRFNLAHKSIILHIKACVIVSQKYKPQHEGLTYAVSHRSSSIFSKFYLKQKLLGKP</sequence>
<reference evidence="1 2" key="1">
    <citation type="submission" date="2019-01" db="EMBL/GenBank/DDBJ databases">
        <authorList>
            <person name="Brito A."/>
        </authorList>
    </citation>
    <scope>NUCLEOTIDE SEQUENCE [LARGE SCALE GENOMIC DNA]</scope>
    <source>
        <strain evidence="1">1</strain>
    </source>
</reference>